<evidence type="ECO:0000256" key="11">
    <source>
        <dbReference type="ARBA" id="ARBA00023204"/>
    </source>
</evidence>
<dbReference type="PANTHER" id="PTHR30194">
    <property type="entry name" value="CROSSOVER JUNCTION ENDODEOXYRIBONUCLEASE RUVC"/>
    <property type="match status" value="1"/>
</dbReference>
<keyword evidence="3" id="KW-0540">Nuclease</keyword>
<keyword evidence="9" id="KW-0238">DNA-binding</keyword>
<accession>A0A381ZHV3</accession>
<dbReference type="EMBL" id="UINC01021229">
    <property type="protein sequence ID" value="SVA88333.1"/>
    <property type="molecule type" value="Genomic_DNA"/>
</dbReference>
<dbReference type="InterPro" id="IPR036397">
    <property type="entry name" value="RNaseH_sf"/>
</dbReference>
<dbReference type="Gene3D" id="3.30.420.10">
    <property type="entry name" value="Ribonuclease H-like superfamily/Ribonuclease H"/>
    <property type="match status" value="1"/>
</dbReference>
<dbReference type="GO" id="GO:0006281">
    <property type="term" value="P:DNA repair"/>
    <property type="evidence" value="ECO:0007669"/>
    <property type="project" value="UniProtKB-KW"/>
</dbReference>
<keyword evidence="4" id="KW-0479">Metal-binding</keyword>
<dbReference type="PANTHER" id="PTHR30194:SF3">
    <property type="entry name" value="CROSSOVER JUNCTION ENDODEOXYRIBONUCLEASE RUVC"/>
    <property type="match status" value="1"/>
</dbReference>
<evidence type="ECO:0000256" key="2">
    <source>
        <dbReference type="ARBA" id="ARBA00022490"/>
    </source>
</evidence>
<evidence type="ECO:0000256" key="1">
    <source>
        <dbReference type="ARBA" id="ARBA00009518"/>
    </source>
</evidence>
<dbReference type="GO" id="GO:0016787">
    <property type="term" value="F:hydrolase activity"/>
    <property type="evidence" value="ECO:0007669"/>
    <property type="project" value="UniProtKB-KW"/>
</dbReference>
<keyword evidence="2" id="KW-0963">Cytoplasm</keyword>
<keyword evidence="5" id="KW-0255">Endonuclease</keyword>
<dbReference type="GO" id="GO:0046872">
    <property type="term" value="F:metal ion binding"/>
    <property type="evidence" value="ECO:0007669"/>
    <property type="project" value="UniProtKB-KW"/>
</dbReference>
<dbReference type="AlphaFoldDB" id="A0A381ZHV3"/>
<name>A0A381ZHV3_9ZZZZ</name>
<dbReference type="SUPFAM" id="SSF53098">
    <property type="entry name" value="Ribonuclease H-like"/>
    <property type="match status" value="1"/>
</dbReference>
<proteinExistence type="inferred from homology"/>
<evidence type="ECO:0000256" key="7">
    <source>
        <dbReference type="ARBA" id="ARBA00022801"/>
    </source>
</evidence>
<sequence>MIKEEAGILSATDYGSLNFSPSLPIEQRLHQIHSHILNMINMFNPSEMAVEEPFLGTGNNQFVGPAFAIGQAQAAVLIAAASNNLPIFRYAPTKIKSVIANHGQATKEQIKSMIILSLSLTVEPDSTDASDALAAALCHIRHRDLETILNRQIKP</sequence>
<evidence type="ECO:0000256" key="9">
    <source>
        <dbReference type="ARBA" id="ARBA00023125"/>
    </source>
</evidence>
<keyword evidence="8" id="KW-0460">Magnesium</keyword>
<dbReference type="GO" id="GO:0006310">
    <property type="term" value="P:DNA recombination"/>
    <property type="evidence" value="ECO:0007669"/>
    <property type="project" value="UniProtKB-KW"/>
</dbReference>
<keyword evidence="6" id="KW-0227">DNA damage</keyword>
<gene>
    <name evidence="12" type="ORF">METZ01_LOCUS141187</name>
</gene>
<organism evidence="12">
    <name type="scientific">marine metagenome</name>
    <dbReference type="NCBI Taxonomy" id="408172"/>
    <lineage>
        <taxon>unclassified sequences</taxon>
        <taxon>metagenomes</taxon>
        <taxon>ecological metagenomes</taxon>
    </lineage>
</organism>
<dbReference type="Pfam" id="PF02075">
    <property type="entry name" value="RuvC"/>
    <property type="match status" value="1"/>
</dbReference>
<evidence type="ECO:0000256" key="4">
    <source>
        <dbReference type="ARBA" id="ARBA00022723"/>
    </source>
</evidence>
<evidence type="ECO:0000256" key="10">
    <source>
        <dbReference type="ARBA" id="ARBA00023172"/>
    </source>
</evidence>
<evidence type="ECO:0000256" key="3">
    <source>
        <dbReference type="ARBA" id="ARBA00022722"/>
    </source>
</evidence>
<protein>
    <submittedName>
        <fullName evidence="12">Uncharacterized protein</fullName>
    </submittedName>
</protein>
<dbReference type="InterPro" id="IPR002176">
    <property type="entry name" value="X-over_junc_endoDNase_RuvC"/>
</dbReference>
<evidence type="ECO:0000313" key="12">
    <source>
        <dbReference type="EMBL" id="SVA88333.1"/>
    </source>
</evidence>
<keyword evidence="10" id="KW-0233">DNA recombination</keyword>
<evidence type="ECO:0000256" key="8">
    <source>
        <dbReference type="ARBA" id="ARBA00022842"/>
    </source>
</evidence>
<evidence type="ECO:0000256" key="5">
    <source>
        <dbReference type="ARBA" id="ARBA00022759"/>
    </source>
</evidence>
<keyword evidence="7" id="KW-0378">Hydrolase</keyword>
<reference evidence="12" key="1">
    <citation type="submission" date="2018-05" db="EMBL/GenBank/DDBJ databases">
        <authorList>
            <person name="Lanie J.A."/>
            <person name="Ng W.-L."/>
            <person name="Kazmierczak K.M."/>
            <person name="Andrzejewski T.M."/>
            <person name="Davidsen T.M."/>
            <person name="Wayne K.J."/>
            <person name="Tettelin H."/>
            <person name="Glass J.I."/>
            <person name="Rusch D."/>
            <person name="Podicherti R."/>
            <person name="Tsui H.-C.T."/>
            <person name="Winkler M.E."/>
        </authorList>
    </citation>
    <scope>NUCLEOTIDE SEQUENCE</scope>
</reference>
<keyword evidence="11" id="KW-0234">DNA repair</keyword>
<dbReference type="InterPro" id="IPR012337">
    <property type="entry name" value="RNaseH-like_sf"/>
</dbReference>
<dbReference type="GO" id="GO:0004520">
    <property type="term" value="F:DNA endonuclease activity"/>
    <property type="evidence" value="ECO:0007669"/>
    <property type="project" value="InterPro"/>
</dbReference>
<evidence type="ECO:0000256" key="6">
    <source>
        <dbReference type="ARBA" id="ARBA00022763"/>
    </source>
</evidence>
<comment type="similarity">
    <text evidence="1">Belongs to the RuvC family.</text>
</comment>
<dbReference type="GO" id="GO:0003677">
    <property type="term" value="F:DNA binding"/>
    <property type="evidence" value="ECO:0007669"/>
    <property type="project" value="UniProtKB-KW"/>
</dbReference>